<comment type="caution">
    <text evidence="7">The sequence shown here is derived from an EMBL/GenBank/DDBJ whole genome shotgun (WGS) entry which is preliminary data.</text>
</comment>
<dbReference type="GO" id="GO:0006352">
    <property type="term" value="P:DNA-templated transcription initiation"/>
    <property type="evidence" value="ECO:0007669"/>
    <property type="project" value="InterPro"/>
</dbReference>
<evidence type="ECO:0000256" key="3">
    <source>
        <dbReference type="ARBA" id="ARBA00023082"/>
    </source>
</evidence>
<dbReference type="GO" id="GO:0003677">
    <property type="term" value="F:DNA binding"/>
    <property type="evidence" value="ECO:0007669"/>
    <property type="project" value="UniProtKB-KW"/>
</dbReference>
<evidence type="ECO:0000313" key="8">
    <source>
        <dbReference type="Proteomes" id="UP000019678"/>
    </source>
</evidence>
<dbReference type="PANTHER" id="PTHR30376">
    <property type="entry name" value="SIGMA FACTOR RPOH HEAT SHOCK RELATED"/>
    <property type="match status" value="1"/>
</dbReference>
<evidence type="ECO:0000256" key="5">
    <source>
        <dbReference type="ARBA" id="ARBA00023163"/>
    </source>
</evidence>
<accession>A0A017TIG8</accession>
<feature type="domain" description="RNA polymerase sigma-70" evidence="6">
    <location>
        <begin position="249"/>
        <end position="275"/>
    </location>
</feature>
<dbReference type="RefSeq" id="WP_044234782.1">
    <property type="nucleotide sequence ID" value="NZ_ASRX01000002.1"/>
</dbReference>
<dbReference type="NCBIfam" id="TIGR02937">
    <property type="entry name" value="sigma70-ECF"/>
    <property type="match status" value="1"/>
</dbReference>
<dbReference type="InterPro" id="IPR050813">
    <property type="entry name" value="Sigma-70_Factor"/>
</dbReference>
<dbReference type="PRINTS" id="PR00046">
    <property type="entry name" value="SIGMA70FCT"/>
</dbReference>
<dbReference type="InterPro" id="IPR009042">
    <property type="entry name" value="RNA_pol_sigma70_r1_2"/>
</dbReference>
<keyword evidence="8" id="KW-1185">Reference proteome</keyword>
<dbReference type="GO" id="GO:0016987">
    <property type="term" value="F:sigma factor activity"/>
    <property type="evidence" value="ECO:0007669"/>
    <property type="project" value="UniProtKB-KW"/>
</dbReference>
<dbReference type="EMBL" id="ASRX01000002">
    <property type="protein sequence ID" value="EYF08640.1"/>
    <property type="molecule type" value="Genomic_DNA"/>
</dbReference>
<dbReference type="Pfam" id="PF00140">
    <property type="entry name" value="Sigma70_r1_2"/>
    <property type="match status" value="1"/>
</dbReference>
<dbReference type="SUPFAM" id="SSF88946">
    <property type="entry name" value="Sigma2 domain of RNA polymerase sigma factors"/>
    <property type="match status" value="1"/>
</dbReference>
<dbReference type="PANTHER" id="PTHR30376:SF3">
    <property type="entry name" value="RNA POLYMERASE SIGMA FACTOR RPOH"/>
    <property type="match status" value="1"/>
</dbReference>
<dbReference type="Pfam" id="PF04545">
    <property type="entry name" value="Sigma70_r4"/>
    <property type="match status" value="1"/>
</dbReference>
<dbReference type="Proteomes" id="UP000019678">
    <property type="component" value="Unassembled WGS sequence"/>
</dbReference>
<dbReference type="PROSITE" id="PS00716">
    <property type="entry name" value="SIGMA70_2"/>
    <property type="match status" value="1"/>
</dbReference>
<keyword evidence="3" id="KW-0731">Sigma factor</keyword>
<organism evidence="7 8">
    <name type="scientific">Chondromyces apiculatus DSM 436</name>
    <dbReference type="NCBI Taxonomy" id="1192034"/>
    <lineage>
        <taxon>Bacteria</taxon>
        <taxon>Pseudomonadati</taxon>
        <taxon>Myxococcota</taxon>
        <taxon>Polyangia</taxon>
        <taxon>Polyangiales</taxon>
        <taxon>Polyangiaceae</taxon>
        <taxon>Chondromyces</taxon>
    </lineage>
</organism>
<proteinExistence type="inferred from homology"/>
<dbReference type="InterPro" id="IPR014284">
    <property type="entry name" value="RNA_pol_sigma-70_dom"/>
</dbReference>
<keyword evidence="5" id="KW-0804">Transcription</keyword>
<evidence type="ECO:0000256" key="4">
    <source>
        <dbReference type="ARBA" id="ARBA00023125"/>
    </source>
</evidence>
<name>A0A017TIG8_9BACT</name>
<dbReference type="STRING" id="1192034.CAP_2500"/>
<sequence length="284" mass="32704">MQTSRDREHNAVSKYIAQVRHIPELSREEEGDLARRWREHGDKESAARLALANLRHVVSIAISYRRYGIPISDLIAEGNFGIVHAIRKYDPERGNRFVTYAAYWIRAYILNHVIHSWSLVGVGSGPLRSKMFFRLRRERARIAGLVGEGEEGDKMLAERFGAPAEKVLEMARRLESRDVSLDTKVFEDGARSLVDTLPADEQDQEERFSRAEEDALMREKLTQAVENLDPRERYIVETRMMADPEEELSLAEIGRRLGVSRERARQLEARAKKKLRDRLQPLAA</sequence>
<dbReference type="InterPro" id="IPR000943">
    <property type="entry name" value="RNA_pol_sigma70"/>
</dbReference>
<dbReference type="CDD" id="cd06171">
    <property type="entry name" value="Sigma70_r4"/>
    <property type="match status" value="1"/>
</dbReference>
<dbReference type="Pfam" id="PF04542">
    <property type="entry name" value="Sigma70_r2"/>
    <property type="match status" value="1"/>
</dbReference>
<dbReference type="OrthoDB" id="9809557at2"/>
<keyword evidence="4" id="KW-0238">DNA-binding</keyword>
<reference evidence="7 8" key="1">
    <citation type="submission" date="2013-05" db="EMBL/GenBank/DDBJ databases">
        <title>Genome assembly of Chondromyces apiculatus DSM 436.</title>
        <authorList>
            <person name="Sharma G."/>
            <person name="Khatri I."/>
            <person name="Kaur C."/>
            <person name="Mayilraj S."/>
            <person name="Subramanian S."/>
        </authorList>
    </citation>
    <scope>NUCLEOTIDE SEQUENCE [LARGE SCALE GENOMIC DNA]</scope>
    <source>
        <strain evidence="7 8">DSM 436</strain>
    </source>
</reference>
<dbReference type="SUPFAM" id="SSF88659">
    <property type="entry name" value="Sigma3 and sigma4 domains of RNA polymerase sigma factors"/>
    <property type="match status" value="1"/>
</dbReference>
<dbReference type="InterPro" id="IPR007627">
    <property type="entry name" value="RNA_pol_sigma70_r2"/>
</dbReference>
<dbReference type="InterPro" id="IPR013324">
    <property type="entry name" value="RNA_pol_sigma_r3/r4-like"/>
</dbReference>
<dbReference type="eggNOG" id="COG0568">
    <property type="taxonomic scope" value="Bacteria"/>
</dbReference>
<protein>
    <submittedName>
        <fullName evidence="7">RNA polymerase sigma factor RpoH</fullName>
    </submittedName>
</protein>
<dbReference type="InterPro" id="IPR007630">
    <property type="entry name" value="RNA_pol_sigma70_r4"/>
</dbReference>
<evidence type="ECO:0000256" key="1">
    <source>
        <dbReference type="ARBA" id="ARBA00007788"/>
    </source>
</evidence>
<gene>
    <name evidence="7" type="ORF">CAP_2500</name>
</gene>
<evidence type="ECO:0000313" key="7">
    <source>
        <dbReference type="EMBL" id="EYF08640.1"/>
    </source>
</evidence>
<dbReference type="NCBIfam" id="NF005143">
    <property type="entry name" value="PRK06596.1"/>
    <property type="match status" value="1"/>
</dbReference>
<evidence type="ECO:0000256" key="2">
    <source>
        <dbReference type="ARBA" id="ARBA00023015"/>
    </source>
</evidence>
<dbReference type="PIRSF" id="PIRSF000770">
    <property type="entry name" value="RNA_pol_sigma-SigE/K"/>
    <property type="match status" value="1"/>
</dbReference>
<dbReference type="Gene3D" id="1.20.120.1810">
    <property type="match status" value="1"/>
</dbReference>
<dbReference type="Gene3D" id="1.20.140.160">
    <property type="match status" value="1"/>
</dbReference>
<dbReference type="InterPro" id="IPR013325">
    <property type="entry name" value="RNA_pol_sigma_r2"/>
</dbReference>
<keyword evidence="2" id="KW-0805">Transcription regulation</keyword>
<comment type="similarity">
    <text evidence="1">Belongs to the sigma-70 factor family.</text>
</comment>
<dbReference type="AlphaFoldDB" id="A0A017TIG8"/>
<evidence type="ECO:0000259" key="6">
    <source>
        <dbReference type="PROSITE" id="PS00716"/>
    </source>
</evidence>